<sequence>MRVIPEKVEDALSYLDEVKERFAGQGAIYTDFLDVMREFKMQTIGTEVVIRRVRELFEGHTDLIVGFNNFIPQAYRMDAPVSRCPSTNIGVRNSGTPAIENISPPKKSSTKSADNSADWEASAFLSSVPIPHDNLSRQSAYSPSVTCISSGHDNLPPRSNNVVSSDQSTTATSQVLLTTYNEGLQTQSFRSAYSVACGTGAHPTVPSTNVYHHQQQQQVQSFNHALHYVNKIKNRFQGVPNAYQRFLDILQWYQREQRHADPSRRKLAEKQVYQDVAKLFDGQEDLLQEFGQFLPESTGVTNAVTENLIGRKPTGQSQSNSENSPESVPLPQTISRISEGLTLTLSSRQRQDSTVSNATAPLLNVDLKKLKRLAPAPQGTPCMSNNALSTAPKKCRPAVRDVSVTDLNQLAGGVDVSLLHKIRSVLCTDNGSDRAYQTFLQALNLFNRNELSSDELLQSVRPLFPRHPDVWRRLCDTVSSASPRPYTDSSGVNPTGHGSAVASERDREKHDREFRLLSSNVPSAYDIQPDANPGAPITGGGSGMPLLDVSHKRLDLDFMKLRTCGTSYRALPSNFPQSKCSGRLKCPIAREVLNDSYISFSSLTSEDSQFVSSKKNQYEEHMYRVEDERYEVDMVTELNRAAMQNLVVVKRRMDRMGQDELNRFTLDDNLSGTSAILMRKAIHRQVSPVVVTSTRFHIPSRLQQIFSLRLPVWFSISDIPNISEKPWVYGDKAGDVIYGLKNRPSTAVPLVIQRMRQKDSEWRDAIRTYQRSWAEQDARNYLRSLDHQGATFKQRDAPLIRSKTMVSQIEAIAGDDKSCRTPPDLIGSMISASLTQRCLTVRTDLKTPGTFGSALINVNEGYKENGAPHLALVYPPPPTRNLLLEDAASLIIHHVKRQSNTSKEDKRTMKYLMRTVVQDLFMAERFPMSDDEEDEDEDEEEMLEELPDGEEGNRTRSSRQSRLRRAKESRKSDALLDSSVLPDEIPESDRLEETRCGSPDMYSSKFGSRHACEVDPSCFSADQERHTVNNFGSSPGMFPPMDGRQSPSSESHQMEDVCGANFPKEEHYSLLYGSNHWYAFLRLHHLLLCRLHLFRSRSLELSMQAASENNAPVQAAEVLRLKRCGGVDPSDYYSRALKLVKDFLDGGEDVTVYEDRLRDMFGIYAYPWFTLDRLVNNIVRQLHALASGDELSHRLTSLHRSWVSGSTCSSPFPSRHLHTPAVAPGAPHSIRGPLCTRVCRLANEAAYRSQALAIISSCHGQSGGSNWTQPGPVGPVGSCSQTNSSNQSVGASNNIPNCYAIVMLSEASTMLIRLISPTVGSAGYDSSTVPHVCLSSHRPAYPAPSSAPSTSSVAPSGPARHWFGYLNAHLVWTIGYVPRDVYSHIRPVFLYRTVRHCVKALTYAAYRRRQQQLVETGDTQPEELLYSAITSREPSELGSFNIASKHDEQREKAIGTDTESACSSRNTESASSSSSVTFEHDVWEFMCHVFKSDLTRKELFRDTFSSDCMQSTDRLTAKSAPRTHKINWSVGSYGIFIRRKRRHSLRGPSPRKWHAFHARWILEHASPDETVSSQLPKLNPTSNDDPVASVQVETPEIPRWDYGYAPPPCSTVEEDPSNPPAEPPTTDTDSSIHRGGSPTRRTDDTSNQMSIS</sequence>
<dbReference type="GO" id="GO:0003714">
    <property type="term" value="F:transcription corepressor activity"/>
    <property type="evidence" value="ECO:0007669"/>
    <property type="project" value="InterPro"/>
</dbReference>
<dbReference type="FunFam" id="1.20.1160.11:FF:000001">
    <property type="entry name" value="Paired amphipathic helix protein Sin3"/>
    <property type="match status" value="1"/>
</dbReference>
<gene>
    <name evidence="9" type="ORF">T265_08686</name>
</gene>
<feature type="compositionally biased region" description="Basic residues" evidence="7">
    <location>
        <begin position="956"/>
        <end position="968"/>
    </location>
</feature>
<dbReference type="EMBL" id="KL596850">
    <property type="protein sequence ID" value="KER23411.1"/>
    <property type="molecule type" value="Genomic_DNA"/>
</dbReference>
<evidence type="ECO:0000256" key="2">
    <source>
        <dbReference type="ARBA" id="ARBA00022491"/>
    </source>
</evidence>
<reference evidence="9 10" key="1">
    <citation type="submission" date="2013-11" db="EMBL/GenBank/DDBJ databases">
        <title>Opisthorchis viverrini - life in the bile duct.</title>
        <authorList>
            <person name="Young N.D."/>
            <person name="Nagarajan N."/>
            <person name="Lin S.J."/>
            <person name="Korhonen P.K."/>
            <person name="Jex A.R."/>
            <person name="Hall R.S."/>
            <person name="Safavi-Hemami H."/>
            <person name="Kaewkong W."/>
            <person name="Bertrand D."/>
            <person name="Gao S."/>
            <person name="Seet Q."/>
            <person name="Wongkham S."/>
            <person name="Teh B.T."/>
            <person name="Wongkham C."/>
            <person name="Intapan P.M."/>
            <person name="Maleewong W."/>
            <person name="Yang X."/>
            <person name="Hu M."/>
            <person name="Wang Z."/>
            <person name="Hofmann A."/>
            <person name="Sternberg P.W."/>
            <person name="Tan P."/>
            <person name="Wang J."/>
            <person name="Gasser R.B."/>
        </authorList>
    </citation>
    <scope>NUCLEOTIDE SEQUENCE [LARGE SCALE GENOMIC DNA]</scope>
</reference>
<proteinExistence type="predicted"/>
<dbReference type="CTD" id="20322865"/>
<dbReference type="GO" id="GO:0070822">
    <property type="term" value="C:Sin3-type complex"/>
    <property type="evidence" value="ECO:0007669"/>
    <property type="project" value="TreeGrafter"/>
</dbReference>
<dbReference type="Pfam" id="PF16879">
    <property type="entry name" value="Sin3a_C"/>
    <property type="match status" value="1"/>
</dbReference>
<dbReference type="FunFam" id="1.20.1160.11:FF:000005">
    <property type="entry name" value="SIN3 transcription regulator family member B"/>
    <property type="match status" value="1"/>
</dbReference>
<dbReference type="Proteomes" id="UP000054324">
    <property type="component" value="Unassembled WGS sequence"/>
</dbReference>
<dbReference type="KEGG" id="ovi:T265_08686"/>
<feature type="region of interest" description="Disordered" evidence="7">
    <location>
        <begin position="480"/>
        <end position="511"/>
    </location>
</feature>
<feature type="compositionally biased region" description="Low complexity" evidence="7">
    <location>
        <begin position="1460"/>
        <end position="1471"/>
    </location>
</feature>
<feature type="region of interest" description="Disordered" evidence="7">
    <location>
        <begin position="1448"/>
        <end position="1471"/>
    </location>
</feature>
<feature type="region of interest" description="Disordered" evidence="7">
    <location>
        <begin position="1031"/>
        <end position="1054"/>
    </location>
</feature>
<keyword evidence="5 6" id="KW-0539">Nucleus</keyword>
<dbReference type="Gene3D" id="1.20.1160.11">
    <property type="entry name" value="Paired amphipathic helix"/>
    <property type="match status" value="3"/>
</dbReference>
<organism evidence="9 10">
    <name type="scientific">Opisthorchis viverrini</name>
    <name type="common">Southeast Asian liver fluke</name>
    <dbReference type="NCBI Taxonomy" id="6198"/>
    <lineage>
        <taxon>Eukaryota</taxon>
        <taxon>Metazoa</taxon>
        <taxon>Spiralia</taxon>
        <taxon>Lophotrochozoa</taxon>
        <taxon>Platyhelminthes</taxon>
        <taxon>Trematoda</taxon>
        <taxon>Digenea</taxon>
        <taxon>Opisthorchiida</taxon>
        <taxon>Opisthorchiata</taxon>
        <taxon>Opisthorchiidae</taxon>
        <taxon>Opisthorchis</taxon>
    </lineage>
</organism>
<name>A0A074Z875_OPIVI</name>
<feature type="region of interest" description="Disordered" evidence="7">
    <location>
        <begin position="88"/>
        <end position="114"/>
    </location>
</feature>
<feature type="region of interest" description="Disordered" evidence="7">
    <location>
        <begin position="1596"/>
        <end position="1652"/>
    </location>
</feature>
<dbReference type="PANTHER" id="PTHR12346:SF0">
    <property type="entry name" value="SIN3A, ISOFORM G"/>
    <property type="match status" value="1"/>
</dbReference>
<evidence type="ECO:0000256" key="5">
    <source>
        <dbReference type="ARBA" id="ARBA00023242"/>
    </source>
</evidence>
<dbReference type="InterPro" id="IPR039774">
    <property type="entry name" value="Sin3-like"/>
</dbReference>
<dbReference type="GeneID" id="20322865"/>
<keyword evidence="10" id="KW-1185">Reference proteome</keyword>
<dbReference type="InterPro" id="IPR013194">
    <property type="entry name" value="HDAC_interact_dom"/>
</dbReference>
<evidence type="ECO:0000256" key="4">
    <source>
        <dbReference type="ARBA" id="ARBA00022843"/>
    </source>
</evidence>
<dbReference type="RefSeq" id="XP_009172824.1">
    <property type="nucleotide sequence ID" value="XM_009174560.1"/>
</dbReference>
<dbReference type="PROSITE" id="PS51477">
    <property type="entry name" value="PAH"/>
    <property type="match status" value="2"/>
</dbReference>
<dbReference type="InterPro" id="IPR003822">
    <property type="entry name" value="PAH"/>
</dbReference>
<evidence type="ECO:0000256" key="7">
    <source>
        <dbReference type="SAM" id="MobiDB-lite"/>
    </source>
</evidence>
<dbReference type="InterPro" id="IPR036600">
    <property type="entry name" value="PAH_sf"/>
</dbReference>
<feature type="compositionally biased region" description="Acidic residues" evidence="7">
    <location>
        <begin position="929"/>
        <end position="950"/>
    </location>
</feature>
<feature type="compositionally biased region" description="Low complexity" evidence="7">
    <location>
        <begin position="316"/>
        <end position="329"/>
    </location>
</feature>
<keyword evidence="4" id="KW-0832">Ubl conjugation</keyword>
<evidence type="ECO:0000313" key="9">
    <source>
        <dbReference type="EMBL" id="KER23411.1"/>
    </source>
</evidence>
<evidence type="ECO:0000256" key="6">
    <source>
        <dbReference type="PROSITE-ProRule" id="PRU00810"/>
    </source>
</evidence>
<comment type="subcellular location">
    <subcellularLocation>
        <location evidence="1 6">Nucleus</location>
    </subcellularLocation>
</comment>
<feature type="region of interest" description="Disordered" evidence="7">
    <location>
        <begin position="310"/>
        <end position="332"/>
    </location>
</feature>
<dbReference type="PANTHER" id="PTHR12346">
    <property type="entry name" value="SIN3B-RELATED"/>
    <property type="match status" value="1"/>
</dbReference>
<dbReference type="SMART" id="SM00761">
    <property type="entry name" value="HDAC_interact"/>
    <property type="match status" value="1"/>
</dbReference>
<evidence type="ECO:0000259" key="8">
    <source>
        <dbReference type="SMART" id="SM00761"/>
    </source>
</evidence>
<feature type="region of interest" description="Disordered" evidence="7">
    <location>
        <begin position="923"/>
        <end position="997"/>
    </location>
</feature>
<dbReference type="Pfam" id="PF02671">
    <property type="entry name" value="PAH"/>
    <property type="match status" value="3"/>
</dbReference>
<dbReference type="STRING" id="6198.A0A074Z875"/>
<keyword evidence="3" id="KW-0597">Phosphoprotein</keyword>
<evidence type="ECO:0000313" key="10">
    <source>
        <dbReference type="Proteomes" id="UP000054324"/>
    </source>
</evidence>
<dbReference type="Pfam" id="PF08295">
    <property type="entry name" value="Sin3_corepress"/>
    <property type="match status" value="1"/>
</dbReference>
<protein>
    <recommendedName>
        <fullName evidence="8">Histone deacetylase interacting domain-containing protein</fullName>
    </recommendedName>
</protein>
<dbReference type="InterPro" id="IPR031693">
    <property type="entry name" value="Sin3_C"/>
</dbReference>
<dbReference type="SUPFAM" id="SSF47762">
    <property type="entry name" value="PAH2 domain"/>
    <property type="match status" value="3"/>
</dbReference>
<evidence type="ECO:0000256" key="3">
    <source>
        <dbReference type="ARBA" id="ARBA00022553"/>
    </source>
</evidence>
<feature type="compositionally biased region" description="Polar residues" evidence="7">
    <location>
        <begin position="480"/>
        <end position="493"/>
    </location>
</feature>
<evidence type="ECO:0000256" key="1">
    <source>
        <dbReference type="ARBA" id="ARBA00004123"/>
    </source>
</evidence>
<accession>A0A074Z875</accession>
<keyword evidence="2" id="KW-0678">Repressor</keyword>
<dbReference type="GO" id="GO:0000122">
    <property type="term" value="P:negative regulation of transcription by RNA polymerase II"/>
    <property type="evidence" value="ECO:0007669"/>
    <property type="project" value="TreeGrafter"/>
</dbReference>
<feature type="domain" description="Histone deacetylase interacting" evidence="8">
    <location>
        <begin position="560"/>
        <end position="663"/>
    </location>
</feature>
<dbReference type="OrthoDB" id="10265969at2759"/>